<dbReference type="WBParaSite" id="GPUH_0002520401-mRNA-1">
    <property type="protein sequence ID" value="GPUH_0002520401-mRNA-1"/>
    <property type="gene ID" value="GPUH_0002520401"/>
</dbReference>
<evidence type="ECO:0000259" key="6">
    <source>
        <dbReference type="PROSITE" id="PS50268"/>
    </source>
</evidence>
<dbReference type="PANTHER" id="PTHR24028:SF328">
    <property type="entry name" value="CADHERIN-3"/>
    <property type="match status" value="1"/>
</dbReference>
<keyword evidence="8" id="KW-1185">Reference proteome</keyword>
<dbReference type="EMBL" id="UYRT01104034">
    <property type="protein sequence ID" value="VDN43852.1"/>
    <property type="molecule type" value="Genomic_DNA"/>
</dbReference>
<evidence type="ECO:0000256" key="1">
    <source>
        <dbReference type="ARBA" id="ARBA00004167"/>
    </source>
</evidence>
<keyword evidence="5" id="KW-0106">Calcium</keyword>
<sequence>MRHNLIGHLMKHRFQEVLLLGTDCLHFLRCDVEFSTIFKKTFFRKKFECYSVVTVFADDADAPQNARITYSLSEDASAGKEHRKDASFFRIINENSGEITLVNQIPSHKDRFVFNVIADDNGKPVSQRSTVQVVVNVHEKQQSAPQWQTNGECKTVVTVDEDIPINSVLLRCLAIPGDGSRSPISYKMANGASRGTNNEKHFREFLEKTDGRDWVVVRNMVGLDYEQQQNYTLTLSAMVGSVLTVMLLTIYTPN</sequence>
<reference evidence="7 8" key="2">
    <citation type="submission" date="2018-11" db="EMBL/GenBank/DDBJ databases">
        <authorList>
            <consortium name="Pathogen Informatics"/>
        </authorList>
    </citation>
    <scope>NUCLEOTIDE SEQUENCE [LARGE SCALE GENOMIC DNA]</scope>
</reference>
<organism evidence="9">
    <name type="scientific">Gongylonema pulchrum</name>
    <dbReference type="NCBI Taxonomy" id="637853"/>
    <lineage>
        <taxon>Eukaryota</taxon>
        <taxon>Metazoa</taxon>
        <taxon>Ecdysozoa</taxon>
        <taxon>Nematoda</taxon>
        <taxon>Chromadorea</taxon>
        <taxon>Rhabditida</taxon>
        <taxon>Spirurina</taxon>
        <taxon>Spiruromorpha</taxon>
        <taxon>Spiruroidea</taxon>
        <taxon>Gongylonematidae</taxon>
        <taxon>Gongylonema</taxon>
    </lineage>
</organism>
<dbReference type="Proteomes" id="UP000271098">
    <property type="component" value="Unassembled WGS sequence"/>
</dbReference>
<dbReference type="InterPro" id="IPR002126">
    <property type="entry name" value="Cadherin-like_dom"/>
</dbReference>
<dbReference type="CDD" id="cd11304">
    <property type="entry name" value="Cadherin_repeat"/>
    <property type="match status" value="2"/>
</dbReference>
<dbReference type="GO" id="GO:0005886">
    <property type="term" value="C:plasma membrane"/>
    <property type="evidence" value="ECO:0007669"/>
    <property type="project" value="TreeGrafter"/>
</dbReference>
<dbReference type="AlphaFoldDB" id="A0A183EW33"/>
<keyword evidence="3" id="KW-0472">Membrane</keyword>
<evidence type="ECO:0000256" key="3">
    <source>
        <dbReference type="ARBA" id="ARBA00022989"/>
    </source>
</evidence>
<protein>
    <submittedName>
        <fullName evidence="9">CA domain-containing protein</fullName>
    </submittedName>
</protein>
<dbReference type="PROSITE" id="PS50268">
    <property type="entry name" value="CADHERIN_2"/>
    <property type="match status" value="1"/>
</dbReference>
<keyword evidence="2" id="KW-0812">Transmembrane</keyword>
<dbReference type="OrthoDB" id="6079678at2759"/>
<feature type="domain" description="Cadherin" evidence="6">
    <location>
        <begin position="52"/>
        <end position="147"/>
    </location>
</feature>
<dbReference type="Gene3D" id="2.60.40.60">
    <property type="entry name" value="Cadherins"/>
    <property type="match status" value="2"/>
</dbReference>
<evidence type="ECO:0000313" key="8">
    <source>
        <dbReference type="Proteomes" id="UP000271098"/>
    </source>
</evidence>
<keyword evidence="4" id="KW-0325">Glycoprotein</keyword>
<dbReference type="GO" id="GO:0005509">
    <property type="term" value="F:calcium ion binding"/>
    <property type="evidence" value="ECO:0007669"/>
    <property type="project" value="UniProtKB-UniRule"/>
</dbReference>
<dbReference type="SMART" id="SM00112">
    <property type="entry name" value="CA"/>
    <property type="match status" value="1"/>
</dbReference>
<dbReference type="InterPro" id="IPR015919">
    <property type="entry name" value="Cadherin-like_sf"/>
</dbReference>
<evidence type="ECO:0000313" key="9">
    <source>
        <dbReference type="WBParaSite" id="GPUH_0002520401-mRNA-1"/>
    </source>
</evidence>
<keyword evidence="3" id="KW-1133">Transmembrane helix</keyword>
<accession>A0A183EW33</accession>
<gene>
    <name evidence="7" type="ORF">GPUH_LOCUS25174</name>
</gene>
<dbReference type="GO" id="GO:0007156">
    <property type="term" value="P:homophilic cell adhesion via plasma membrane adhesion molecules"/>
    <property type="evidence" value="ECO:0007669"/>
    <property type="project" value="InterPro"/>
</dbReference>
<dbReference type="PANTHER" id="PTHR24028">
    <property type="entry name" value="CADHERIN-87A"/>
    <property type="match status" value="1"/>
</dbReference>
<dbReference type="SUPFAM" id="SSF49313">
    <property type="entry name" value="Cadherin-like"/>
    <property type="match status" value="2"/>
</dbReference>
<evidence type="ECO:0000256" key="4">
    <source>
        <dbReference type="ARBA" id="ARBA00023180"/>
    </source>
</evidence>
<proteinExistence type="predicted"/>
<name>A0A183EW33_9BILA</name>
<dbReference type="InterPro" id="IPR050174">
    <property type="entry name" value="Protocadherin/Cadherin-CA"/>
</dbReference>
<comment type="subcellular location">
    <subcellularLocation>
        <location evidence="1">Membrane</location>
        <topology evidence="1">Single-pass membrane protein</topology>
    </subcellularLocation>
</comment>
<reference evidence="9" key="1">
    <citation type="submission" date="2016-06" db="UniProtKB">
        <authorList>
            <consortium name="WormBaseParasite"/>
        </authorList>
    </citation>
    <scope>IDENTIFICATION</scope>
</reference>
<evidence type="ECO:0000256" key="5">
    <source>
        <dbReference type="PROSITE-ProRule" id="PRU00043"/>
    </source>
</evidence>
<dbReference type="Pfam" id="PF00028">
    <property type="entry name" value="Cadherin"/>
    <property type="match status" value="1"/>
</dbReference>
<evidence type="ECO:0000313" key="7">
    <source>
        <dbReference type="EMBL" id="VDN43852.1"/>
    </source>
</evidence>
<evidence type="ECO:0000256" key="2">
    <source>
        <dbReference type="ARBA" id="ARBA00022692"/>
    </source>
</evidence>